<gene>
    <name evidence="6" type="ORF">AMC81_PE00030</name>
    <name evidence="7" type="ORF">HER27_027500</name>
</gene>
<dbReference type="AlphaFoldDB" id="A0A192TN20"/>
<evidence type="ECO:0000256" key="4">
    <source>
        <dbReference type="ARBA" id="ARBA00023239"/>
    </source>
</evidence>
<accession>A0A192TN20</accession>
<evidence type="ECO:0000313" key="9">
    <source>
        <dbReference type="Proteomes" id="UP000540266"/>
    </source>
</evidence>
<protein>
    <submittedName>
        <fullName evidence="6">GFA family glutathione-dependent formaldehyde-activating protein</fullName>
    </submittedName>
    <submittedName>
        <fullName evidence="7">GFA family protein</fullName>
    </submittedName>
</protein>
<sequence>MERLAQCHCGSLRAKTSGDPLMVSLCHCRDCQRRTGAVAGSGAIFEKSEVTIEGERKVFVRDAAQGRTVRFHFCPNCGTSLYWEGDFNPNLCVVAVGAFADPTFPAASVSVFEQSKHEWLHLPDDIKHAQRGLVSPAATVDDQPWGN</sequence>
<keyword evidence="8" id="KW-1185">Reference proteome</keyword>
<evidence type="ECO:0000313" key="8">
    <source>
        <dbReference type="Proteomes" id="UP000078551"/>
    </source>
</evidence>
<keyword evidence="3" id="KW-0862">Zinc</keyword>
<evidence type="ECO:0000256" key="2">
    <source>
        <dbReference type="ARBA" id="ARBA00022723"/>
    </source>
</evidence>
<name>A0A192TN20_9HYPH</name>
<dbReference type="EMBL" id="CP013573">
    <property type="protein sequence ID" value="ANL88278.1"/>
    <property type="molecule type" value="Genomic_DNA"/>
</dbReference>
<feature type="domain" description="CENP-V/GFA" evidence="5">
    <location>
        <begin position="3"/>
        <end position="113"/>
    </location>
</feature>
<evidence type="ECO:0000256" key="1">
    <source>
        <dbReference type="ARBA" id="ARBA00005495"/>
    </source>
</evidence>
<dbReference type="Proteomes" id="UP000078551">
    <property type="component" value="Plasmid pRphaN771e"/>
</dbReference>
<organism evidence="7 9">
    <name type="scientific">Rhizobium phaseoli</name>
    <dbReference type="NCBI Taxonomy" id="396"/>
    <lineage>
        <taxon>Bacteria</taxon>
        <taxon>Pseudomonadati</taxon>
        <taxon>Pseudomonadota</taxon>
        <taxon>Alphaproteobacteria</taxon>
        <taxon>Hyphomicrobiales</taxon>
        <taxon>Rhizobiaceae</taxon>
        <taxon>Rhizobium/Agrobacterium group</taxon>
        <taxon>Rhizobium</taxon>
    </lineage>
</organism>
<dbReference type="GO" id="GO:0046872">
    <property type="term" value="F:metal ion binding"/>
    <property type="evidence" value="ECO:0007669"/>
    <property type="project" value="UniProtKB-KW"/>
</dbReference>
<dbReference type="RefSeq" id="WP_037113753.1">
    <property type="nucleotide sequence ID" value="NZ_CP013526.1"/>
</dbReference>
<geneLocation type="plasmid" evidence="7 9">
    <name>pBS3d</name>
</geneLocation>
<dbReference type="PROSITE" id="PS51891">
    <property type="entry name" value="CENP_V_GFA"/>
    <property type="match status" value="1"/>
</dbReference>
<dbReference type="InterPro" id="IPR006913">
    <property type="entry name" value="CENP-V/GFA"/>
</dbReference>
<dbReference type="PANTHER" id="PTHR33337">
    <property type="entry name" value="GFA DOMAIN-CONTAINING PROTEIN"/>
    <property type="match status" value="1"/>
</dbReference>
<reference evidence="7 9" key="2">
    <citation type="submission" date="2020-11" db="EMBL/GenBank/DDBJ databases">
        <title>Indigenous Rhizobia Nodulating Common beans in Western Kenya.</title>
        <authorList>
            <person name="Wekesa C.S."/>
            <person name="Oelmueller R."/>
            <person name="Furch A.C."/>
        </authorList>
    </citation>
    <scope>NUCLEOTIDE SEQUENCE [LARGE SCALE GENOMIC DNA]</scope>
    <source>
        <strain evidence="9">BS3</strain>
        <strain evidence="7">S3</strain>
        <plasmid evidence="7 9">pBS3d</plasmid>
    </source>
</reference>
<evidence type="ECO:0000256" key="3">
    <source>
        <dbReference type="ARBA" id="ARBA00022833"/>
    </source>
</evidence>
<evidence type="ECO:0000259" key="5">
    <source>
        <dbReference type="PROSITE" id="PS51891"/>
    </source>
</evidence>
<geneLocation type="plasmid" evidence="6 8">
    <name>pRphaN771e</name>
</geneLocation>
<proteinExistence type="inferred from homology"/>
<dbReference type="SUPFAM" id="SSF51316">
    <property type="entry name" value="Mss4-like"/>
    <property type="match status" value="1"/>
</dbReference>
<reference evidence="6 8" key="1">
    <citation type="submission" date="2015-11" db="EMBL/GenBank/DDBJ databases">
        <title>The limits of bacterial species coexistence and the symbiotic plasmid transference in sympatric Rhizobium populations.</title>
        <authorList>
            <person name="Perez-Carrascal O.M."/>
            <person name="VanInsberghe D."/>
            <person name="Juarez S."/>
            <person name="Polz M.F."/>
            <person name="Vinuesa P."/>
            <person name="Gonzalez V."/>
        </authorList>
    </citation>
    <scope>NUCLEOTIDE SEQUENCE [LARGE SCALE GENOMIC DNA]</scope>
    <source>
        <strain evidence="6 8">N771</strain>
        <plasmid evidence="6 8">pRphaN771e</plasmid>
    </source>
</reference>
<dbReference type="GO" id="GO:0016846">
    <property type="term" value="F:carbon-sulfur lyase activity"/>
    <property type="evidence" value="ECO:0007669"/>
    <property type="project" value="InterPro"/>
</dbReference>
<dbReference type="Pfam" id="PF04828">
    <property type="entry name" value="GFA"/>
    <property type="match status" value="1"/>
</dbReference>
<dbReference type="Gene3D" id="3.90.1590.10">
    <property type="entry name" value="glutathione-dependent formaldehyde- activating enzyme (gfa)"/>
    <property type="match status" value="1"/>
</dbReference>
<keyword evidence="7" id="KW-0614">Plasmid</keyword>
<evidence type="ECO:0000313" key="7">
    <source>
        <dbReference type="EMBL" id="QPK13206.1"/>
    </source>
</evidence>
<dbReference type="InterPro" id="IPR011057">
    <property type="entry name" value="Mss4-like_sf"/>
</dbReference>
<keyword evidence="2" id="KW-0479">Metal-binding</keyword>
<keyword evidence="4" id="KW-0456">Lyase</keyword>
<evidence type="ECO:0000313" key="6">
    <source>
        <dbReference type="EMBL" id="ANL88278.1"/>
    </source>
</evidence>
<comment type="similarity">
    <text evidence="1">Belongs to the Gfa family.</text>
</comment>
<dbReference type="EMBL" id="CP064935">
    <property type="protein sequence ID" value="QPK13206.1"/>
    <property type="molecule type" value="Genomic_DNA"/>
</dbReference>
<dbReference type="OrthoDB" id="9807246at2"/>
<dbReference type="PANTHER" id="PTHR33337:SF40">
    <property type="entry name" value="CENP-V_GFA DOMAIN-CONTAINING PROTEIN-RELATED"/>
    <property type="match status" value="1"/>
</dbReference>
<dbReference type="Proteomes" id="UP000540266">
    <property type="component" value="Plasmid pBS3d"/>
</dbReference>